<keyword evidence="1" id="KW-0812">Transmembrane</keyword>
<dbReference type="InterPro" id="IPR058432">
    <property type="entry name" value="DUF8119"/>
</dbReference>
<dbReference type="KEGG" id="nvr:FEJ81_13360"/>
<feature type="transmembrane region" description="Helical" evidence="1">
    <location>
        <begin position="54"/>
        <end position="75"/>
    </location>
</feature>
<evidence type="ECO:0000256" key="1">
    <source>
        <dbReference type="SAM" id="Phobius"/>
    </source>
</evidence>
<dbReference type="OrthoDB" id="206324at2157"/>
<dbReference type="EMBL" id="CP040330">
    <property type="protein sequence ID" value="QCS43294.1"/>
    <property type="molecule type" value="Genomic_DNA"/>
</dbReference>
<dbReference type="Pfam" id="PF26436">
    <property type="entry name" value="DUF8119"/>
    <property type="match status" value="1"/>
</dbReference>
<dbReference type="AlphaFoldDB" id="A0A4P8WJ53"/>
<feature type="transmembrane region" description="Helical" evidence="1">
    <location>
        <begin position="25"/>
        <end position="47"/>
    </location>
</feature>
<gene>
    <name evidence="3" type="ORF">FEJ81_13360</name>
</gene>
<name>A0A4P8WJ53_9EURY</name>
<protein>
    <recommendedName>
        <fullName evidence="2">DUF8119 domain-containing protein</fullName>
    </recommendedName>
</protein>
<proteinExistence type="predicted"/>
<dbReference type="Proteomes" id="UP000302218">
    <property type="component" value="Chromosome"/>
</dbReference>
<evidence type="ECO:0000313" key="4">
    <source>
        <dbReference type="Proteomes" id="UP000302218"/>
    </source>
</evidence>
<organism evidence="3 4">
    <name type="scientific">Natrinema versiforme</name>
    <dbReference type="NCBI Taxonomy" id="88724"/>
    <lineage>
        <taxon>Archaea</taxon>
        <taxon>Methanobacteriati</taxon>
        <taxon>Methanobacteriota</taxon>
        <taxon>Stenosarchaea group</taxon>
        <taxon>Halobacteria</taxon>
        <taxon>Halobacteriales</taxon>
        <taxon>Natrialbaceae</taxon>
        <taxon>Natrinema</taxon>
    </lineage>
</organism>
<evidence type="ECO:0000313" key="3">
    <source>
        <dbReference type="EMBL" id="QCS43294.1"/>
    </source>
</evidence>
<keyword evidence="1" id="KW-1133">Transmembrane helix</keyword>
<dbReference type="RefSeq" id="WP_138245757.1">
    <property type="nucleotide sequence ID" value="NZ_CP040330.1"/>
</dbReference>
<sequence length="85" mass="9321">MSNDTARSTDAGRNRSTVSSAARGLLRLLGDLLAVSLWILFLTLLFLETAWPRWAFYTLLVIGVGTYVTVTPAWVRTTSDGDGED</sequence>
<accession>A0A4P8WJ53</accession>
<reference evidence="4" key="1">
    <citation type="submission" date="2019-05" db="EMBL/GenBank/DDBJ databases">
        <title>Genome sequence and methylation pattern of the halophilic Archaeon Natrinema versiforme BOL5-4.</title>
        <authorList>
            <person name="DasSarma P."/>
            <person name="Anton B.P."/>
            <person name="DasSarma S.L."/>
            <person name="Martinez F.L."/>
            <person name="Guzman D."/>
            <person name="Roberts R.J."/>
            <person name="DasSarma S."/>
        </authorList>
    </citation>
    <scope>NUCLEOTIDE SEQUENCE [LARGE SCALE GENOMIC DNA]</scope>
    <source>
        <strain evidence="4">BOL5-4</strain>
    </source>
</reference>
<evidence type="ECO:0000259" key="2">
    <source>
        <dbReference type="Pfam" id="PF26436"/>
    </source>
</evidence>
<dbReference type="GeneID" id="40266279"/>
<feature type="domain" description="DUF8119" evidence="2">
    <location>
        <begin position="13"/>
        <end position="79"/>
    </location>
</feature>
<keyword evidence="1" id="KW-0472">Membrane</keyword>